<organism evidence="2 3">
    <name type="scientific">Nocardioides baculatus</name>
    <dbReference type="NCBI Taxonomy" id="2801337"/>
    <lineage>
        <taxon>Bacteria</taxon>
        <taxon>Bacillati</taxon>
        <taxon>Actinomycetota</taxon>
        <taxon>Actinomycetes</taxon>
        <taxon>Propionibacteriales</taxon>
        <taxon>Nocardioidaceae</taxon>
        <taxon>Nocardioides</taxon>
    </lineage>
</organism>
<dbReference type="Pfam" id="PF00583">
    <property type="entry name" value="Acetyltransf_1"/>
    <property type="match status" value="1"/>
</dbReference>
<dbReference type="RefSeq" id="WP_201937322.1">
    <property type="nucleotide sequence ID" value="NZ_JAERSG010000004.1"/>
</dbReference>
<dbReference type="InterPro" id="IPR000182">
    <property type="entry name" value="GNAT_dom"/>
</dbReference>
<dbReference type="CDD" id="cd04301">
    <property type="entry name" value="NAT_SF"/>
    <property type="match status" value="1"/>
</dbReference>
<dbReference type="EMBL" id="JAERSG010000004">
    <property type="protein sequence ID" value="MBL0748584.1"/>
    <property type="molecule type" value="Genomic_DNA"/>
</dbReference>
<evidence type="ECO:0000313" key="2">
    <source>
        <dbReference type="EMBL" id="MBL0748584.1"/>
    </source>
</evidence>
<evidence type="ECO:0000313" key="3">
    <source>
        <dbReference type="Proteomes" id="UP000636918"/>
    </source>
</evidence>
<gene>
    <name evidence="2" type="ORF">JI751_13275</name>
</gene>
<proteinExistence type="predicted"/>
<comment type="caution">
    <text evidence="2">The sequence shown here is derived from an EMBL/GenBank/DDBJ whole genome shotgun (WGS) entry which is preliminary data.</text>
</comment>
<protein>
    <submittedName>
        <fullName evidence="2">GNAT family N-acetyltransferase</fullName>
    </submittedName>
</protein>
<dbReference type="SUPFAM" id="SSF55729">
    <property type="entry name" value="Acyl-CoA N-acyltransferases (Nat)"/>
    <property type="match status" value="1"/>
</dbReference>
<dbReference type="Proteomes" id="UP000636918">
    <property type="component" value="Unassembled WGS sequence"/>
</dbReference>
<keyword evidence="3" id="KW-1185">Reference proteome</keyword>
<dbReference type="InterPro" id="IPR016181">
    <property type="entry name" value="Acyl_CoA_acyltransferase"/>
</dbReference>
<evidence type="ECO:0000259" key="1">
    <source>
        <dbReference type="PROSITE" id="PS51186"/>
    </source>
</evidence>
<name>A0ABS1LA78_9ACTN</name>
<sequence length="169" mass="18162">MPPSVLRAMRVEDVAIVMDVQEPASVAGLSGVFPQDTHPFPRDVLADRWREEIADPEIECFVILRDGEIAGFAAVSGAEVKHFGVALEEWGSGLAHAAHDELLERMGTAGVERPWLRVYAANPRGRAFWEKVGWADTGERAPGAMPPHAAQLIYAYDAGSSASGPSVAT</sequence>
<dbReference type="PROSITE" id="PS51186">
    <property type="entry name" value="GNAT"/>
    <property type="match status" value="1"/>
</dbReference>
<dbReference type="Gene3D" id="3.40.630.30">
    <property type="match status" value="1"/>
</dbReference>
<reference evidence="2 3" key="1">
    <citation type="submission" date="2021-01" db="EMBL/GenBank/DDBJ databases">
        <title>Genome seq and assembly of Nocardiodes sp. G10.</title>
        <authorList>
            <person name="Chhetri G."/>
        </authorList>
    </citation>
    <scope>NUCLEOTIDE SEQUENCE [LARGE SCALE GENOMIC DNA]</scope>
    <source>
        <strain evidence="2 3">G10</strain>
    </source>
</reference>
<feature type="domain" description="N-acetyltransferase" evidence="1">
    <location>
        <begin position="4"/>
        <end position="159"/>
    </location>
</feature>
<accession>A0ABS1LA78</accession>